<accession>A0AAP1AHP0</accession>
<organism evidence="2 3">
    <name type="scientific">Acinetobacter baumannii</name>
    <dbReference type="NCBI Taxonomy" id="470"/>
    <lineage>
        <taxon>Bacteria</taxon>
        <taxon>Pseudomonadati</taxon>
        <taxon>Pseudomonadota</taxon>
        <taxon>Gammaproteobacteria</taxon>
        <taxon>Moraxellales</taxon>
        <taxon>Moraxellaceae</taxon>
        <taxon>Acinetobacter</taxon>
        <taxon>Acinetobacter calcoaceticus/baumannii complex</taxon>
    </lineage>
</organism>
<proteinExistence type="predicted"/>
<evidence type="ECO:0000256" key="1">
    <source>
        <dbReference type="SAM" id="Phobius"/>
    </source>
</evidence>
<protein>
    <submittedName>
        <fullName evidence="2">Uncharacterized protein</fullName>
    </submittedName>
</protein>
<gene>
    <name evidence="2" type="ORF">APD33_03905</name>
</gene>
<keyword evidence="1" id="KW-0812">Transmembrane</keyword>
<dbReference type="Proteomes" id="UP000051449">
    <property type="component" value="Unassembled WGS sequence"/>
</dbReference>
<sequence length="66" mass="7930">MINSQIKNIAFFIAMRVSISAKIARYFGYWWVVLISLKKLVTHMSYKVKNYNFEKIKFRLNKLLLV</sequence>
<reference evidence="2 3" key="1">
    <citation type="submission" date="2015-10" db="EMBL/GenBank/DDBJ databases">
        <title>The utility of whole genome sequencing in characterizing Acinetobacter epidemiology and analyzing hospital outbreaks.</title>
        <authorList>
            <person name="Ozer E.A."/>
            <person name="Fitzpatrick M.A."/>
            <person name="Hauser A.R."/>
        </authorList>
    </citation>
    <scope>NUCLEOTIDE SEQUENCE [LARGE SCALE GENOMIC DNA]</scope>
    <source>
        <strain evidence="2 3">ABBL072</strain>
    </source>
</reference>
<dbReference type="AlphaFoldDB" id="A0AAP1AHP0"/>
<dbReference type="EMBL" id="LLGC01000129">
    <property type="protein sequence ID" value="KQE07123.1"/>
    <property type="molecule type" value="Genomic_DNA"/>
</dbReference>
<comment type="caution">
    <text evidence="2">The sequence shown here is derived from an EMBL/GenBank/DDBJ whole genome shotgun (WGS) entry which is preliminary data.</text>
</comment>
<keyword evidence="1" id="KW-0472">Membrane</keyword>
<evidence type="ECO:0000313" key="2">
    <source>
        <dbReference type="EMBL" id="KQE07123.1"/>
    </source>
</evidence>
<name>A0AAP1AHP0_ACIBA</name>
<keyword evidence="1" id="KW-1133">Transmembrane helix</keyword>
<evidence type="ECO:0000313" key="3">
    <source>
        <dbReference type="Proteomes" id="UP000051449"/>
    </source>
</evidence>
<feature type="transmembrane region" description="Helical" evidence="1">
    <location>
        <begin position="23"/>
        <end position="41"/>
    </location>
</feature>